<evidence type="ECO:0000256" key="4">
    <source>
        <dbReference type="ARBA" id="ARBA00022942"/>
    </source>
</evidence>
<accession>A0A060T6J5</accession>
<dbReference type="Pfam" id="PF04683">
    <property type="entry name" value="Rpn13_ADRM1_Pru"/>
    <property type="match status" value="1"/>
</dbReference>
<dbReference type="PANTHER" id="PTHR12225:SF0">
    <property type="entry name" value="PROTEASOMAL UBIQUITIN RECEPTOR ADRM1"/>
    <property type="match status" value="1"/>
</dbReference>
<evidence type="ECO:0000259" key="7">
    <source>
        <dbReference type="PROSITE" id="PS51917"/>
    </source>
</evidence>
<keyword evidence="5" id="KW-0539">Nucleus</keyword>
<dbReference type="InterPro" id="IPR032368">
    <property type="entry name" value="RPN13_DEUBAD"/>
</dbReference>
<evidence type="ECO:0000256" key="2">
    <source>
        <dbReference type="ARBA" id="ARBA00004496"/>
    </source>
</evidence>
<feature type="compositionally biased region" description="Low complexity" evidence="6">
    <location>
        <begin position="141"/>
        <end position="156"/>
    </location>
</feature>
<proteinExistence type="predicted"/>
<dbReference type="InterPro" id="IPR038108">
    <property type="entry name" value="RPN13_DEUBAD_sf"/>
</dbReference>
<feature type="region of interest" description="Disordered" evidence="6">
    <location>
        <begin position="124"/>
        <end position="156"/>
    </location>
</feature>
<dbReference type="GO" id="GO:0008541">
    <property type="term" value="C:proteasome regulatory particle, lid subcomplex"/>
    <property type="evidence" value="ECO:0007669"/>
    <property type="project" value="TreeGrafter"/>
</dbReference>
<dbReference type="Pfam" id="PF16550">
    <property type="entry name" value="RPN13_C"/>
    <property type="match status" value="1"/>
</dbReference>
<gene>
    <name evidence="8" type="ORF">GNLVRS02_ARAD1B12694g</name>
</gene>
<evidence type="ECO:0000313" key="8">
    <source>
        <dbReference type="EMBL" id="CDP36424.1"/>
    </source>
</evidence>
<sequence>MSAIVQFKAGRVDYPEGATRATPVRGQGTVKVIKSPDDPNLFSFIWEPRANNKSGEREELLLFPGDASWKHVPECNTGRVFSLSFRSSGQNLLFWMQTPVEEGADPKDLTKEDKQNAETINRLLDEDALMEEDSPSDREAAQAVQSASQDQDQDQGDFSASISQVMENLRNQAQSQGSSSGLGQSASQSVPVTAIADVLPQKKLVEIISSLPESQLEPLYAHIPEGLDKNRQELIRVIQSAQFAQSMDQFGGVLNNNGIGSLVASQLGNPYLGEGIEGFLHSARQQGKKDKEDKMDDS</sequence>
<dbReference type="InterPro" id="IPR044868">
    <property type="entry name" value="Rpn13/ADRM1_Pru"/>
</dbReference>
<dbReference type="InterPro" id="IPR006773">
    <property type="entry name" value="Rpn13/ADRM1"/>
</dbReference>
<reference evidence="8" key="2">
    <citation type="submission" date="2014-06" db="EMBL/GenBank/DDBJ databases">
        <title>The complete genome of Blastobotrys (Arxula) adeninivorans LS3 - a yeast of biotechnological interest.</title>
        <authorList>
            <person name="Kunze G."/>
            <person name="Gaillardin C."/>
            <person name="Czernicka M."/>
            <person name="Durrens P."/>
            <person name="Martin T."/>
            <person name="Boer E."/>
            <person name="Gabaldon T."/>
            <person name="Cruz J."/>
            <person name="Talla E."/>
            <person name="Marck C."/>
            <person name="Goffeau A."/>
            <person name="Barbe V."/>
            <person name="Baret P."/>
            <person name="Baronian K."/>
            <person name="Beier S."/>
            <person name="Bleykasten C."/>
            <person name="Bode R."/>
            <person name="Casaregola S."/>
            <person name="Despons L."/>
            <person name="Fairhead C."/>
            <person name="Giersberg M."/>
            <person name="Gierski P."/>
            <person name="Hahnel U."/>
            <person name="Hartmann A."/>
            <person name="Jankowska D."/>
            <person name="Jubin C."/>
            <person name="Jung P."/>
            <person name="Lafontaine I."/>
            <person name="Leh-Louis V."/>
            <person name="Lemaire M."/>
            <person name="Marcet-Houben M."/>
            <person name="Mascher M."/>
            <person name="Morel G."/>
            <person name="Richard G.-F."/>
            <person name="Riechen J."/>
            <person name="Sacerdot C."/>
            <person name="Sarkar A."/>
            <person name="Savel G."/>
            <person name="Schacherer J."/>
            <person name="Sherman D."/>
            <person name="Straub M.-L."/>
            <person name="Stein N."/>
            <person name="Thierry A."/>
            <person name="Trautwein-Schult A."/>
            <person name="Westhof E."/>
            <person name="Worch S."/>
            <person name="Dujon B."/>
            <person name="Souciet J.-L."/>
            <person name="Wincker P."/>
            <person name="Scholz U."/>
            <person name="Neuveglise N."/>
        </authorList>
    </citation>
    <scope>NUCLEOTIDE SEQUENCE</scope>
    <source>
        <strain evidence="8">LS3</strain>
    </source>
</reference>
<dbReference type="GO" id="GO:0070628">
    <property type="term" value="F:proteasome binding"/>
    <property type="evidence" value="ECO:0007669"/>
    <property type="project" value="TreeGrafter"/>
</dbReference>
<comment type="subcellular location">
    <subcellularLocation>
        <location evidence="2">Cytoplasm</location>
    </subcellularLocation>
    <subcellularLocation>
        <location evidence="1">Nucleus</location>
    </subcellularLocation>
</comment>
<dbReference type="Gene3D" id="1.10.2020.20">
    <property type="match status" value="1"/>
</dbReference>
<dbReference type="GO" id="GO:0061133">
    <property type="term" value="F:endopeptidase activator activity"/>
    <property type="evidence" value="ECO:0007669"/>
    <property type="project" value="TreeGrafter"/>
</dbReference>
<keyword evidence="3" id="KW-0963">Cytoplasm</keyword>
<evidence type="ECO:0000256" key="5">
    <source>
        <dbReference type="ARBA" id="ARBA00023242"/>
    </source>
</evidence>
<protein>
    <submittedName>
        <fullName evidence="8">ARAD1B12694p</fullName>
    </submittedName>
</protein>
<dbReference type="PhylomeDB" id="A0A060T6J5"/>
<evidence type="ECO:0000256" key="6">
    <source>
        <dbReference type="SAM" id="MobiDB-lite"/>
    </source>
</evidence>
<name>A0A060T6J5_BLAAD</name>
<dbReference type="AlphaFoldDB" id="A0A060T6J5"/>
<keyword evidence="4" id="KW-0647">Proteasome</keyword>
<dbReference type="PANTHER" id="PTHR12225">
    <property type="entry name" value="ADHESION REGULATING MOLECULE 1 110 KDA CELL MEMBRANE GLYCOPROTEIN"/>
    <property type="match status" value="1"/>
</dbReference>
<organism evidence="8">
    <name type="scientific">Blastobotrys adeninivorans</name>
    <name type="common">Yeast</name>
    <name type="synonym">Arxula adeninivorans</name>
    <dbReference type="NCBI Taxonomy" id="409370"/>
    <lineage>
        <taxon>Eukaryota</taxon>
        <taxon>Fungi</taxon>
        <taxon>Dikarya</taxon>
        <taxon>Ascomycota</taxon>
        <taxon>Saccharomycotina</taxon>
        <taxon>Dipodascomycetes</taxon>
        <taxon>Dipodascales</taxon>
        <taxon>Trichomonascaceae</taxon>
        <taxon>Blastobotrys</taxon>
    </lineage>
</organism>
<dbReference type="GO" id="GO:0005737">
    <property type="term" value="C:cytoplasm"/>
    <property type="evidence" value="ECO:0007669"/>
    <property type="project" value="UniProtKB-SubCell"/>
</dbReference>
<evidence type="ECO:0000256" key="3">
    <source>
        <dbReference type="ARBA" id="ARBA00022490"/>
    </source>
</evidence>
<dbReference type="InterPro" id="IPR038633">
    <property type="entry name" value="Rpn13/ADRM1_Pru_sf"/>
</dbReference>
<dbReference type="Gene3D" id="2.30.29.70">
    <property type="entry name" value="Proteasomal ubiquitin receptor Rpn13/ADRM1"/>
    <property type="match status" value="1"/>
</dbReference>
<reference evidence="8" key="1">
    <citation type="submission" date="2014-02" db="EMBL/GenBank/DDBJ databases">
        <authorList>
            <person name="Genoscope - CEA"/>
        </authorList>
    </citation>
    <scope>NUCLEOTIDE SEQUENCE</scope>
    <source>
        <strain evidence="8">LS3</strain>
    </source>
</reference>
<dbReference type="PROSITE" id="PS51917">
    <property type="entry name" value="PRU"/>
    <property type="match status" value="1"/>
</dbReference>
<evidence type="ECO:0000256" key="1">
    <source>
        <dbReference type="ARBA" id="ARBA00004123"/>
    </source>
</evidence>
<dbReference type="GO" id="GO:0005634">
    <property type="term" value="C:nucleus"/>
    <property type="evidence" value="ECO:0007669"/>
    <property type="project" value="UniProtKB-SubCell"/>
</dbReference>
<feature type="domain" description="Pru" evidence="7">
    <location>
        <begin position="1"/>
        <end position="127"/>
    </location>
</feature>
<dbReference type="EMBL" id="HG937692">
    <property type="protein sequence ID" value="CDP36424.1"/>
    <property type="molecule type" value="Genomic_DNA"/>
</dbReference>